<feature type="transmembrane region" description="Helical" evidence="1">
    <location>
        <begin position="26"/>
        <end position="43"/>
    </location>
</feature>
<feature type="transmembrane region" description="Helical" evidence="1">
    <location>
        <begin position="418"/>
        <end position="438"/>
    </location>
</feature>
<keyword evidence="1" id="KW-0812">Transmembrane</keyword>
<proteinExistence type="predicted"/>
<gene>
    <name evidence="2" type="ORF">HELGO_WM3406</name>
</gene>
<reference evidence="2" key="1">
    <citation type="submission" date="2020-01" db="EMBL/GenBank/DDBJ databases">
        <authorList>
            <person name="Meier V. D."/>
            <person name="Meier V D."/>
        </authorList>
    </citation>
    <scope>NUCLEOTIDE SEQUENCE</scope>
    <source>
        <strain evidence="2">HLG_WM_MAG_06</strain>
    </source>
</reference>
<dbReference type="InterPro" id="IPR001036">
    <property type="entry name" value="Acrflvin-R"/>
</dbReference>
<dbReference type="GO" id="GO:0042910">
    <property type="term" value="F:xenobiotic transmembrane transporter activity"/>
    <property type="evidence" value="ECO:0007669"/>
    <property type="project" value="TreeGrafter"/>
</dbReference>
<evidence type="ECO:0000256" key="1">
    <source>
        <dbReference type="SAM" id="Phobius"/>
    </source>
</evidence>
<accession>A0A6S6SIK6</accession>
<dbReference type="Gene3D" id="1.20.1640.10">
    <property type="entry name" value="Multidrug efflux transporter AcrB transmembrane domain"/>
    <property type="match status" value="1"/>
</dbReference>
<dbReference type="Gene3D" id="3.30.2090.10">
    <property type="entry name" value="Multidrug efflux transporter AcrB TolC docking domain, DN and DC subdomains"/>
    <property type="match status" value="1"/>
</dbReference>
<feature type="transmembrane region" description="Helical" evidence="1">
    <location>
        <begin position="472"/>
        <end position="492"/>
    </location>
</feature>
<evidence type="ECO:0000313" key="2">
    <source>
        <dbReference type="EMBL" id="CAA6802638.1"/>
    </source>
</evidence>
<dbReference type="Pfam" id="PF00873">
    <property type="entry name" value="ACR_tran"/>
    <property type="match status" value="1"/>
</dbReference>
<name>A0A6S6SIK6_9BACT</name>
<feature type="transmembrane region" description="Helical" evidence="1">
    <location>
        <begin position="391"/>
        <end position="411"/>
    </location>
</feature>
<dbReference type="InterPro" id="IPR027463">
    <property type="entry name" value="AcrB_DN_DC_subdom"/>
</dbReference>
<dbReference type="PANTHER" id="PTHR32063:SF16">
    <property type="entry name" value="CATION EFFLUX SYSTEM (ACRB_ACRD_ACRF FAMILY)"/>
    <property type="match status" value="1"/>
</dbReference>
<dbReference type="PRINTS" id="PR00702">
    <property type="entry name" value="ACRIFLAVINRP"/>
</dbReference>
<dbReference type="SUPFAM" id="SSF82866">
    <property type="entry name" value="Multidrug efflux transporter AcrB transmembrane domain"/>
    <property type="match status" value="1"/>
</dbReference>
<dbReference type="Gene3D" id="3.30.70.1430">
    <property type="entry name" value="Multidrug efflux transporter AcrB pore domain"/>
    <property type="match status" value="1"/>
</dbReference>
<dbReference type="SUPFAM" id="SSF82714">
    <property type="entry name" value="Multidrug efflux transporter AcrB TolC docking domain, DN and DC subdomains"/>
    <property type="match status" value="1"/>
</dbReference>
<dbReference type="GO" id="GO:0005886">
    <property type="term" value="C:plasma membrane"/>
    <property type="evidence" value="ECO:0007669"/>
    <property type="project" value="TreeGrafter"/>
</dbReference>
<dbReference type="Gene3D" id="3.30.70.1320">
    <property type="entry name" value="Multidrug efflux transporter AcrB pore domain like"/>
    <property type="match status" value="1"/>
</dbReference>
<dbReference type="PANTHER" id="PTHR32063">
    <property type="match status" value="1"/>
</dbReference>
<feature type="transmembrane region" description="Helical" evidence="1">
    <location>
        <begin position="504"/>
        <end position="522"/>
    </location>
</feature>
<dbReference type="AlphaFoldDB" id="A0A6S6SIK6"/>
<protein>
    <submittedName>
        <fullName evidence="2">RND multidrug efflux transporter Acriflavin resistance protein</fullName>
    </submittedName>
</protein>
<organism evidence="2">
    <name type="scientific">uncultured Sulfurovum sp</name>
    <dbReference type="NCBI Taxonomy" id="269237"/>
    <lineage>
        <taxon>Bacteria</taxon>
        <taxon>Pseudomonadati</taxon>
        <taxon>Campylobacterota</taxon>
        <taxon>Epsilonproteobacteria</taxon>
        <taxon>Campylobacterales</taxon>
        <taxon>Sulfurovaceae</taxon>
        <taxon>Sulfurovum</taxon>
        <taxon>environmental samples</taxon>
    </lineage>
</organism>
<keyword evidence="1" id="KW-0472">Membrane</keyword>
<sequence length="566" mass="62740">MGKTTTEPYVIKDVAGKLGQGFLRNPLTAVLGIVILALGWIALSTMPREEDPQIAISGGGIMVVMPGATPLEIENIISKPLEKKLREVQGIQHVYSTSMDSVGIVNVMYYIGENREDSNLKLYDKIMQNMDMMPEGVHQPLVKPFDIDIDVPIITVALYQNESSRLSLVEFNEELRKLKHKINGIDNVAKTTLHGSHKEQFNIEVDVNKLSAYHLSMGQIVTALKQLAVNVPDIKGRTKGNKLVFFGVSNAITSIKDIEGVRVTSYRDSPVYLRDVAQVVQGIDKQNFQDVELIFRPNNDTSQALSKNISQVTLSVSKLAGTNAVFVAQDVMKLIEEQKPHFEKLGIEYRKTRDYGERANAAVDELMHHLVITIIIIAIMLVFALGWRESLIVTFSVPAILAITLFIAYITGQTMNRITLFAFLLSLGLLVDAAIIVIENIHRHLHSPGVEDKEMGALLVEATDEVGGPTNIATLAIIMTMVPMAFVGGMMGSFMKPIPYNVPVALFASLIVAYIFTPYLSLKLLKKPEHPENNDLEHNPYGICEICSGSHHTHEHHENTATKEEK</sequence>
<dbReference type="SUPFAM" id="SSF82693">
    <property type="entry name" value="Multidrug efflux transporter AcrB pore domain, PN1, PN2, PC1 and PC2 subdomains"/>
    <property type="match status" value="2"/>
</dbReference>
<dbReference type="EMBL" id="CACVAP010000039">
    <property type="protein sequence ID" value="CAA6802638.1"/>
    <property type="molecule type" value="Genomic_DNA"/>
</dbReference>
<feature type="transmembrane region" description="Helical" evidence="1">
    <location>
        <begin position="366"/>
        <end position="385"/>
    </location>
</feature>
<keyword evidence="1" id="KW-1133">Transmembrane helix</keyword>